<proteinExistence type="predicted"/>
<gene>
    <name evidence="3" type="primary">MTFMT</name>
    <name evidence="3" type="ORF">POWCR01_140015800</name>
</gene>
<accession>A0A1C3L4P7</accession>
<reference evidence="3 4" key="1">
    <citation type="submission" date="2016-06" db="EMBL/GenBank/DDBJ databases">
        <authorList>
            <consortium name="Pathogen Informatics"/>
        </authorList>
    </citation>
    <scope>NUCLEOTIDE SEQUENCE [LARGE SCALE GENOMIC DNA]</scope>
    <source>
        <strain evidence="3">PowCR01</strain>
    </source>
</reference>
<dbReference type="Gene3D" id="3.40.50.170">
    <property type="entry name" value="Formyl transferase, N-terminal domain"/>
    <property type="match status" value="1"/>
</dbReference>
<dbReference type="Proteomes" id="UP000243200">
    <property type="component" value="Chromosome 14"/>
</dbReference>
<dbReference type="AlphaFoldDB" id="A0A1C3L4P7"/>
<organism evidence="3 4">
    <name type="scientific">Plasmodium ovale</name>
    <name type="common">malaria parasite P. ovale</name>
    <dbReference type="NCBI Taxonomy" id="36330"/>
    <lineage>
        <taxon>Eukaryota</taxon>
        <taxon>Sar</taxon>
        <taxon>Alveolata</taxon>
        <taxon>Apicomplexa</taxon>
        <taxon>Aconoidasida</taxon>
        <taxon>Haemosporida</taxon>
        <taxon>Plasmodiidae</taxon>
        <taxon>Plasmodium</taxon>
        <taxon>Plasmodium (Plasmodium)</taxon>
    </lineage>
</organism>
<dbReference type="InterPro" id="IPR036477">
    <property type="entry name" value="Formyl_transf_N_sf"/>
</dbReference>
<evidence type="ECO:0000259" key="2">
    <source>
        <dbReference type="Pfam" id="PF02911"/>
    </source>
</evidence>
<dbReference type="PANTHER" id="PTHR11138:SF5">
    <property type="entry name" value="METHIONYL-TRNA FORMYLTRANSFERASE, MITOCHONDRIAL"/>
    <property type="match status" value="1"/>
</dbReference>
<feature type="domain" description="Formyl transferase C-terminal" evidence="2">
    <location>
        <begin position="536"/>
        <end position="674"/>
    </location>
</feature>
<dbReference type="EC" id="2.1.2.9" evidence="3"/>
<dbReference type="SUPFAM" id="SSF53328">
    <property type="entry name" value="Formyltransferase"/>
    <property type="match status" value="1"/>
</dbReference>
<dbReference type="VEuPathDB" id="PlasmoDB:PocGH01_14021300"/>
<dbReference type="GO" id="GO:0005739">
    <property type="term" value="C:mitochondrion"/>
    <property type="evidence" value="ECO:0007669"/>
    <property type="project" value="TreeGrafter"/>
</dbReference>
<dbReference type="InterPro" id="IPR037022">
    <property type="entry name" value="Formyl_trans_C_sf"/>
</dbReference>
<dbReference type="OrthoDB" id="10268103at2759"/>
<dbReference type="InterPro" id="IPR005793">
    <property type="entry name" value="Formyl_trans_C"/>
</dbReference>
<keyword evidence="3" id="KW-0808">Transferase</keyword>
<dbReference type="Gene3D" id="3.10.25.10">
    <property type="entry name" value="Formyl transferase, C-terminal domain"/>
    <property type="match status" value="1"/>
</dbReference>
<dbReference type="GO" id="GO:0004479">
    <property type="term" value="F:methionyl-tRNA formyltransferase activity"/>
    <property type="evidence" value="ECO:0007669"/>
    <property type="project" value="UniProtKB-EC"/>
</dbReference>
<dbReference type="EMBL" id="LT594518">
    <property type="protein sequence ID" value="SBT82296.1"/>
    <property type="molecule type" value="Genomic_DNA"/>
</dbReference>
<protein>
    <submittedName>
        <fullName evidence="3">Methionyl-tRNA formyltransferase, putative</fullName>
        <ecNumber evidence="3">2.1.2.9</ecNumber>
    </submittedName>
</protein>
<dbReference type="InterPro" id="IPR002376">
    <property type="entry name" value="Formyl_transf_N"/>
</dbReference>
<dbReference type="Pfam" id="PF00551">
    <property type="entry name" value="Formyl_trans_N"/>
    <property type="match status" value="1"/>
</dbReference>
<evidence type="ECO:0000313" key="4">
    <source>
        <dbReference type="Proteomes" id="UP000243200"/>
    </source>
</evidence>
<dbReference type="Pfam" id="PF02911">
    <property type="entry name" value="Formyl_trans_C"/>
    <property type="match status" value="1"/>
</dbReference>
<dbReference type="PANTHER" id="PTHR11138">
    <property type="entry name" value="METHIONYL-TRNA FORMYLTRANSFERASE"/>
    <property type="match status" value="1"/>
</dbReference>
<feature type="domain" description="Formyl transferase N-terminal" evidence="1">
    <location>
        <begin position="250"/>
        <end position="404"/>
    </location>
</feature>
<name>A0A1C3L4P7_PLAOA</name>
<sequence>MNITNSCIVQILFMIFLRIHSYKISYTAKLDFSTEKGGFKNFHFINLLNTKNLTVSAPAYTKKRDQIKFSKLKLTHNLTDSEVSNSKEVGNEKKNYFHEGVRTWDHHAQFCMYFRNNDILGEKKNDTIKIFCDNFTKKYLFFKNDYMVHHVYRKKVENTLHFAHQSISLYTIWKSSAENLHMYNIYLEIIRIIEKTLSGKIFYLNIREELGKWKEVIIGILHAIYSATRIGRSSHQGGNKAIWNDDKVVRILFIGSNEFSCLCLRLIILIVKTIRTDVQVESVITKSPRKMGRYLFLKKSHVEEEACRHNIKVYYYDKVKNNIYMLKNKNFDFAISISFGEIFNASFFKIVKSNIFSLHPSLLPLYKGASPVQRSILNNDSIFGYTIFLTNLHVDSGTTLIRKAFFFHQKYNFNDIITILFTLGTLHIMTNVFFLANYNLVKNGNELYDKLAYGDYEGVDTTAGAVTKAGTDKEQGSVKCSNFSIWENGKKKLPQKEKTFLVPSTNVKLNNKKQFVSQKYVHVEPYEDNKKCYAPKIKNEEKYVCFFCYTASYIHNKVRGFINWPRAECSLFLLQNGVVKRIEVKLIKTSCSLSKVGSNRKYGSSNHMPNPKCEFPNFASLEGHTCFDNVPRKYAVFEGGFINIQCKNDSLLKIYKLQRKNKKIMDAQTFVNSINRGNLLY</sequence>
<dbReference type="VEuPathDB" id="PlasmoDB:POWCR01_140015800"/>
<evidence type="ECO:0000259" key="1">
    <source>
        <dbReference type="Pfam" id="PF00551"/>
    </source>
</evidence>
<evidence type="ECO:0000313" key="3">
    <source>
        <dbReference type="EMBL" id="SBT82296.1"/>
    </source>
</evidence>